<name>A0A8S5LXI3_9CAUD</name>
<dbReference type="EMBL" id="BK014762">
    <property type="protein sequence ID" value="DAD74608.1"/>
    <property type="molecule type" value="Genomic_DNA"/>
</dbReference>
<protein>
    <submittedName>
        <fullName evidence="2">Uncharacterized protein</fullName>
    </submittedName>
</protein>
<evidence type="ECO:0000256" key="1">
    <source>
        <dbReference type="SAM" id="MobiDB-lite"/>
    </source>
</evidence>
<proteinExistence type="predicted"/>
<accession>A0A8S5LXI3</accession>
<feature type="compositionally biased region" description="Acidic residues" evidence="1">
    <location>
        <begin position="217"/>
        <end position="238"/>
    </location>
</feature>
<reference evidence="2" key="1">
    <citation type="journal article" date="2021" name="Proc. Natl. Acad. Sci. U.S.A.">
        <title>A Catalog of Tens of Thousands of Viruses from Human Metagenomes Reveals Hidden Associations with Chronic Diseases.</title>
        <authorList>
            <person name="Tisza M.J."/>
            <person name="Buck C.B."/>
        </authorList>
    </citation>
    <scope>NUCLEOTIDE SEQUENCE</scope>
    <source>
        <strain evidence="2">CtZgq1</strain>
    </source>
</reference>
<sequence length="259" mass="29609">MSLFNKGYKAVAKEQERQEAIKESLGRRLNQFFLSPKGDTEASVIFLTTEPITFKAYNVKKMSNSGKEYYDMVVCTNEAKQNDKYGSKPSFKGAFLIYDTRPVNYTTQDGKEVNKDGQVRLYITGITNLPKLERCESKWGLADYVWEISRTGTGKAVSYSFDRGEKLADTDYADKDFVAELPKALAEEFGDDFEALLEDQLMQFTENPPKHETSNSSEDDEDEYEDESLVNVEDEEDEEPKKKNPVKKSVISVIKKKKR</sequence>
<feature type="region of interest" description="Disordered" evidence="1">
    <location>
        <begin position="205"/>
        <end position="259"/>
    </location>
</feature>
<organism evidence="2">
    <name type="scientific">Myoviridae sp. ctZgq1</name>
    <dbReference type="NCBI Taxonomy" id="2826666"/>
    <lineage>
        <taxon>Viruses</taxon>
        <taxon>Duplodnaviria</taxon>
        <taxon>Heunggongvirae</taxon>
        <taxon>Uroviricota</taxon>
        <taxon>Caudoviricetes</taxon>
    </lineage>
</organism>
<evidence type="ECO:0000313" key="2">
    <source>
        <dbReference type="EMBL" id="DAD74608.1"/>
    </source>
</evidence>